<evidence type="ECO:0000256" key="3">
    <source>
        <dbReference type="ARBA" id="ARBA00008258"/>
    </source>
</evidence>
<dbReference type="NCBIfam" id="NF001100">
    <property type="entry name" value="PRK00133.1"/>
    <property type="match status" value="1"/>
</dbReference>
<dbReference type="InterPro" id="IPR001412">
    <property type="entry name" value="aa-tRNA-synth_I_CS"/>
</dbReference>
<dbReference type="CDD" id="cd00814">
    <property type="entry name" value="MetRS_core"/>
    <property type="match status" value="1"/>
</dbReference>
<keyword evidence="11 16" id="KW-0067">ATP-binding</keyword>
<dbReference type="Pfam" id="PF19303">
    <property type="entry name" value="Anticodon_3"/>
    <property type="match status" value="1"/>
</dbReference>
<dbReference type="InterPro" id="IPR029038">
    <property type="entry name" value="MetRS_Zn"/>
</dbReference>
<dbReference type="GO" id="GO:0046872">
    <property type="term" value="F:metal ion binding"/>
    <property type="evidence" value="ECO:0007669"/>
    <property type="project" value="UniProtKB-KW"/>
</dbReference>
<dbReference type="InterPro" id="IPR009080">
    <property type="entry name" value="tRNAsynth_Ia_anticodon-bd"/>
</dbReference>
<dbReference type="Pfam" id="PF01588">
    <property type="entry name" value="tRNA_bind"/>
    <property type="match status" value="1"/>
</dbReference>
<dbReference type="AlphaFoldDB" id="A0A380MTA9"/>
<evidence type="ECO:0000256" key="12">
    <source>
        <dbReference type="ARBA" id="ARBA00022884"/>
    </source>
</evidence>
<keyword evidence="19" id="KW-1185">Reference proteome</keyword>
<keyword evidence="13 16" id="KW-0648">Protein biosynthesis</keyword>
<evidence type="ECO:0000256" key="8">
    <source>
        <dbReference type="ARBA" id="ARBA00022723"/>
    </source>
</evidence>
<keyword evidence="12 16" id="KW-0694">RNA-binding</keyword>
<dbReference type="GO" id="GO:0005524">
    <property type="term" value="F:ATP binding"/>
    <property type="evidence" value="ECO:0007669"/>
    <property type="project" value="UniProtKB-UniRule"/>
</dbReference>
<keyword evidence="7 16" id="KW-0436">Ligase</keyword>
<dbReference type="Proteomes" id="UP000254601">
    <property type="component" value="Unassembled WGS sequence"/>
</dbReference>
<comment type="catalytic activity">
    <reaction evidence="15 16">
        <text>tRNA(Met) + L-methionine + ATP = L-methionyl-tRNA(Met) + AMP + diphosphate</text>
        <dbReference type="Rhea" id="RHEA:13481"/>
        <dbReference type="Rhea" id="RHEA-COMP:9667"/>
        <dbReference type="Rhea" id="RHEA-COMP:9698"/>
        <dbReference type="ChEBI" id="CHEBI:30616"/>
        <dbReference type="ChEBI" id="CHEBI:33019"/>
        <dbReference type="ChEBI" id="CHEBI:57844"/>
        <dbReference type="ChEBI" id="CHEBI:78442"/>
        <dbReference type="ChEBI" id="CHEBI:78530"/>
        <dbReference type="ChEBI" id="CHEBI:456215"/>
        <dbReference type="EC" id="6.1.1.10"/>
    </reaction>
</comment>
<dbReference type="InterPro" id="IPR012340">
    <property type="entry name" value="NA-bd_OB-fold"/>
</dbReference>
<evidence type="ECO:0000256" key="5">
    <source>
        <dbReference type="ARBA" id="ARBA00022490"/>
    </source>
</evidence>
<comment type="cofactor">
    <cofactor evidence="16">
        <name>Zn(2+)</name>
        <dbReference type="ChEBI" id="CHEBI:29105"/>
    </cofactor>
    <text evidence="16">Binds 1 zinc ion per subunit.</text>
</comment>
<comment type="function">
    <text evidence="1 16">Is required not only for elongation of protein synthesis but also for the initiation of all mRNA translation through initiator tRNA(fMet) aminoacylation.</text>
</comment>
<proteinExistence type="inferred from homology"/>
<dbReference type="SUPFAM" id="SSF57770">
    <property type="entry name" value="Methionyl-tRNA synthetase (MetRS), Zn-domain"/>
    <property type="match status" value="1"/>
</dbReference>
<dbReference type="PRINTS" id="PR01041">
    <property type="entry name" value="TRNASYNTHMET"/>
</dbReference>
<dbReference type="EC" id="6.1.1.10" evidence="16"/>
<dbReference type="Gene3D" id="3.40.50.620">
    <property type="entry name" value="HUPs"/>
    <property type="match status" value="1"/>
</dbReference>
<dbReference type="InterPro" id="IPR002547">
    <property type="entry name" value="tRNA-bd_dom"/>
</dbReference>
<dbReference type="InterPro" id="IPR004495">
    <property type="entry name" value="Met-tRNA-synth_bsu_C"/>
</dbReference>
<dbReference type="Gene3D" id="2.20.28.20">
    <property type="entry name" value="Methionyl-tRNA synthetase, Zn-domain"/>
    <property type="match status" value="1"/>
</dbReference>
<dbReference type="PANTHER" id="PTHR45765:SF1">
    <property type="entry name" value="METHIONINE--TRNA LIGASE, CYTOPLASMIC"/>
    <property type="match status" value="1"/>
</dbReference>
<feature type="short sequence motif" description="'HIGH' region" evidence="16">
    <location>
        <begin position="13"/>
        <end position="23"/>
    </location>
</feature>
<dbReference type="GO" id="GO:0005829">
    <property type="term" value="C:cytosol"/>
    <property type="evidence" value="ECO:0007669"/>
    <property type="project" value="TreeGrafter"/>
</dbReference>
<feature type="domain" description="TRNA-binding" evidence="17">
    <location>
        <begin position="580"/>
        <end position="681"/>
    </location>
</feature>
<keyword evidence="6 16" id="KW-0820">tRNA-binding</keyword>
<evidence type="ECO:0000313" key="18">
    <source>
        <dbReference type="EMBL" id="SUO95830.1"/>
    </source>
</evidence>
<evidence type="ECO:0000256" key="13">
    <source>
        <dbReference type="ARBA" id="ARBA00022917"/>
    </source>
</evidence>
<comment type="subunit">
    <text evidence="4 16">Homodimer.</text>
</comment>
<dbReference type="FunFam" id="1.10.730.10:FF:000005">
    <property type="entry name" value="Methionine--tRNA ligase"/>
    <property type="match status" value="1"/>
</dbReference>
<comment type="subcellular location">
    <subcellularLocation>
        <location evidence="2 16">Cytoplasm</location>
    </subcellularLocation>
</comment>
<dbReference type="Gene3D" id="2.40.50.140">
    <property type="entry name" value="Nucleic acid-binding proteins"/>
    <property type="match status" value="1"/>
</dbReference>
<feature type="binding site" evidence="16">
    <location>
        <position position="157"/>
    </location>
    <ligand>
        <name>Zn(2+)</name>
        <dbReference type="ChEBI" id="CHEBI:29105"/>
    </ligand>
</feature>
<keyword evidence="10 16" id="KW-0862">Zinc</keyword>
<dbReference type="HAMAP" id="MF_00098">
    <property type="entry name" value="Met_tRNA_synth_type1"/>
    <property type="match status" value="1"/>
</dbReference>
<evidence type="ECO:0000259" key="17">
    <source>
        <dbReference type="PROSITE" id="PS50886"/>
    </source>
</evidence>
<dbReference type="NCBIfam" id="TIGR00399">
    <property type="entry name" value="metG_C_term"/>
    <property type="match status" value="1"/>
</dbReference>
<dbReference type="InterPro" id="IPR014729">
    <property type="entry name" value="Rossmann-like_a/b/a_fold"/>
</dbReference>
<dbReference type="CDD" id="cd07957">
    <property type="entry name" value="Anticodon_Ia_Met"/>
    <property type="match status" value="1"/>
</dbReference>
<evidence type="ECO:0000256" key="10">
    <source>
        <dbReference type="ARBA" id="ARBA00022833"/>
    </source>
</evidence>
<accession>A0A380MTA9</accession>
<dbReference type="PROSITE" id="PS50886">
    <property type="entry name" value="TRBD"/>
    <property type="match status" value="1"/>
</dbReference>
<organism evidence="18 19">
    <name type="scientific">Suttonella ornithocola</name>
    <dbReference type="NCBI Taxonomy" id="279832"/>
    <lineage>
        <taxon>Bacteria</taxon>
        <taxon>Pseudomonadati</taxon>
        <taxon>Pseudomonadota</taxon>
        <taxon>Gammaproteobacteria</taxon>
        <taxon>Cardiobacteriales</taxon>
        <taxon>Cardiobacteriaceae</taxon>
        <taxon>Suttonella</taxon>
    </lineage>
</organism>
<dbReference type="FunFam" id="2.40.50.140:FF:000042">
    <property type="entry name" value="Methionine--tRNA ligase"/>
    <property type="match status" value="1"/>
</dbReference>
<dbReference type="InterPro" id="IPR023458">
    <property type="entry name" value="Met-tRNA_ligase_1"/>
</dbReference>
<protein>
    <recommendedName>
        <fullName evidence="16">Methionine--tRNA ligase</fullName>
        <ecNumber evidence="16">6.1.1.10</ecNumber>
    </recommendedName>
    <alternativeName>
        <fullName evidence="16">Methionyl-tRNA synthetase</fullName>
        <shortName evidence="16">MetRS</shortName>
    </alternativeName>
</protein>
<dbReference type="EMBL" id="UHIC01000001">
    <property type="protein sequence ID" value="SUO95830.1"/>
    <property type="molecule type" value="Genomic_DNA"/>
</dbReference>
<keyword evidence="5 16" id="KW-0963">Cytoplasm</keyword>
<dbReference type="InterPro" id="IPR033911">
    <property type="entry name" value="MetRS_core"/>
</dbReference>
<evidence type="ECO:0000256" key="15">
    <source>
        <dbReference type="ARBA" id="ARBA00047364"/>
    </source>
</evidence>
<dbReference type="SUPFAM" id="SSF47323">
    <property type="entry name" value="Anticodon-binding domain of a subclass of class I aminoacyl-tRNA synthetases"/>
    <property type="match status" value="1"/>
</dbReference>
<evidence type="ECO:0000256" key="6">
    <source>
        <dbReference type="ARBA" id="ARBA00022555"/>
    </source>
</evidence>
<evidence type="ECO:0000256" key="4">
    <source>
        <dbReference type="ARBA" id="ARBA00011738"/>
    </source>
</evidence>
<evidence type="ECO:0000256" key="2">
    <source>
        <dbReference type="ARBA" id="ARBA00004496"/>
    </source>
</evidence>
<evidence type="ECO:0000256" key="11">
    <source>
        <dbReference type="ARBA" id="ARBA00022840"/>
    </source>
</evidence>
<dbReference type="OrthoDB" id="9810191at2"/>
<gene>
    <name evidence="16 18" type="primary">metG</name>
    <name evidence="18" type="ORF">NCTC13337_01604</name>
</gene>
<dbReference type="SUPFAM" id="SSF52374">
    <property type="entry name" value="Nucleotidylyl transferase"/>
    <property type="match status" value="1"/>
</dbReference>
<keyword evidence="9 16" id="KW-0547">Nucleotide-binding</keyword>
<dbReference type="InterPro" id="IPR041872">
    <property type="entry name" value="Anticodon_Met"/>
</dbReference>
<evidence type="ECO:0000313" key="19">
    <source>
        <dbReference type="Proteomes" id="UP000254601"/>
    </source>
</evidence>
<dbReference type="RefSeq" id="WP_072575621.1">
    <property type="nucleotide sequence ID" value="NZ_LWHB01000017.1"/>
</dbReference>
<dbReference type="Gene3D" id="1.10.730.10">
    <property type="entry name" value="Isoleucyl-tRNA Synthetase, Domain 1"/>
    <property type="match status" value="1"/>
</dbReference>
<reference evidence="18 19" key="1">
    <citation type="submission" date="2018-06" db="EMBL/GenBank/DDBJ databases">
        <authorList>
            <consortium name="Pathogen Informatics"/>
            <person name="Doyle S."/>
        </authorList>
    </citation>
    <scope>NUCLEOTIDE SEQUENCE [LARGE SCALE GENOMIC DNA]</scope>
    <source>
        <strain evidence="18 19">NCTC13337</strain>
    </source>
</reference>
<keyword evidence="14 16" id="KW-0030">Aminoacyl-tRNA synthetase</keyword>
<feature type="binding site" evidence="16">
    <location>
        <position position="160"/>
    </location>
    <ligand>
        <name>Zn(2+)</name>
        <dbReference type="ChEBI" id="CHEBI:29105"/>
    </ligand>
</feature>
<dbReference type="GO" id="GO:0004825">
    <property type="term" value="F:methionine-tRNA ligase activity"/>
    <property type="evidence" value="ECO:0007669"/>
    <property type="project" value="UniProtKB-UniRule"/>
</dbReference>
<feature type="short sequence motif" description="'KMSKS' region" evidence="16">
    <location>
        <begin position="329"/>
        <end position="333"/>
    </location>
</feature>
<dbReference type="CDD" id="cd02800">
    <property type="entry name" value="tRNA_bind_EcMetRS_like"/>
    <property type="match status" value="1"/>
</dbReference>
<evidence type="ECO:0000256" key="1">
    <source>
        <dbReference type="ARBA" id="ARBA00003314"/>
    </source>
</evidence>
<name>A0A380MTA9_9GAMM</name>
<dbReference type="PROSITE" id="PS00178">
    <property type="entry name" value="AA_TRNA_LIGASE_I"/>
    <property type="match status" value="1"/>
</dbReference>
<dbReference type="GO" id="GO:0000049">
    <property type="term" value="F:tRNA binding"/>
    <property type="evidence" value="ECO:0007669"/>
    <property type="project" value="UniProtKB-UniRule"/>
</dbReference>
<comment type="similarity">
    <text evidence="3 16">Belongs to the class-I aminoacyl-tRNA synthetase family. MetG type 1 subfamily.</text>
</comment>
<sequence>MSKRRILVTSALPYANGAIHLGHMVEYIQTDIWVRFQQHIGNECHYVCADDAHGTPIMLRAEKEGITPQQLIDKTKAEHHRDFSGFLVNHHQFHSTHSDENRELTAAIYQTLSEYGYILKKTISQAYDPEKEMFLPDRFVKGECPKCHAKDQYGDNCEVCGTTYSPTDLIAPYSVISGATPIKKDSEHYFFDLPQFESFLKDWLAQADLQETMRNKLAEWFVAGLQPWDISRDAPYWGFEIPNAPGKYFYVWLDAPVGYMASFKALCEREGINFDDFWKENPETELYHFIGKDIAYFHMLFWPAMLKGSGYRQPTGVNCHGFLTVDGEKMSKSRGTFIKAETYLKHLRPEYLRYYFATKLSSKVEDIDLNLADFRQKVNSDLVGKLVNLASRCAPFLKKHADNRLSEQLTDNQLFMRFAEQADHLAALYEAREYGQAIREIMRLADAANEYIDAKKPWVIAKEEGRAQDVQAIATIGLNAFRQLIIYLKPVLPQVAQDVEDFLQIAPLTWQDAQTPLVAHSIGNFTPLMQRIEEKAIAAIIEDSKEDLKEEAQLGKKEEKSKDKKTMTETVSTDEINIDDFAKLDIRIAKVISCEAIPEADKLLKFKLDVGELGERQVFSGIKKYHTPEELEGQLVVYLANLKPRKMRFGISEGMILSASGNETLQVLLASGRAQAGMKVS</sequence>
<feature type="binding site" evidence="16">
    <location>
        <position position="332"/>
    </location>
    <ligand>
        <name>ATP</name>
        <dbReference type="ChEBI" id="CHEBI:30616"/>
    </ligand>
</feature>
<dbReference type="GO" id="GO:0006431">
    <property type="term" value="P:methionyl-tRNA aminoacylation"/>
    <property type="evidence" value="ECO:0007669"/>
    <property type="project" value="UniProtKB-UniRule"/>
</dbReference>
<evidence type="ECO:0000256" key="7">
    <source>
        <dbReference type="ARBA" id="ARBA00022598"/>
    </source>
</evidence>
<dbReference type="InterPro" id="IPR014758">
    <property type="entry name" value="Met-tRNA_synth"/>
</dbReference>
<evidence type="ECO:0000256" key="14">
    <source>
        <dbReference type="ARBA" id="ARBA00023146"/>
    </source>
</evidence>
<dbReference type="PANTHER" id="PTHR45765">
    <property type="entry name" value="METHIONINE--TRNA LIGASE"/>
    <property type="match status" value="1"/>
</dbReference>
<dbReference type="SUPFAM" id="SSF50249">
    <property type="entry name" value="Nucleic acid-binding proteins"/>
    <property type="match status" value="1"/>
</dbReference>
<evidence type="ECO:0000256" key="16">
    <source>
        <dbReference type="HAMAP-Rule" id="MF_00098"/>
    </source>
</evidence>
<feature type="binding site" evidence="16">
    <location>
        <position position="147"/>
    </location>
    <ligand>
        <name>Zn(2+)</name>
        <dbReference type="ChEBI" id="CHEBI:29105"/>
    </ligand>
</feature>
<dbReference type="Pfam" id="PF09334">
    <property type="entry name" value="tRNA-synt_1g"/>
    <property type="match status" value="1"/>
</dbReference>
<feature type="binding site" evidence="16">
    <location>
        <position position="144"/>
    </location>
    <ligand>
        <name>Zn(2+)</name>
        <dbReference type="ChEBI" id="CHEBI:29105"/>
    </ligand>
</feature>
<keyword evidence="8 16" id="KW-0479">Metal-binding</keyword>
<dbReference type="NCBIfam" id="TIGR00398">
    <property type="entry name" value="metG"/>
    <property type="match status" value="1"/>
</dbReference>
<evidence type="ECO:0000256" key="9">
    <source>
        <dbReference type="ARBA" id="ARBA00022741"/>
    </source>
</evidence>
<dbReference type="FunFam" id="2.20.28.20:FF:000001">
    <property type="entry name" value="Methionine--tRNA ligase"/>
    <property type="match status" value="1"/>
</dbReference>
<dbReference type="InterPro" id="IPR015413">
    <property type="entry name" value="Methionyl/Leucyl_tRNA_Synth"/>
</dbReference>